<evidence type="ECO:0000256" key="3">
    <source>
        <dbReference type="ARBA" id="ARBA00022670"/>
    </source>
</evidence>
<keyword evidence="5 7" id="KW-0720">Serine protease</keyword>
<dbReference type="PROSITE" id="PS00134">
    <property type="entry name" value="TRYPSIN_HIS"/>
    <property type="match status" value="1"/>
</dbReference>
<dbReference type="InterPro" id="IPR001314">
    <property type="entry name" value="Peptidase_S1A"/>
</dbReference>
<organism evidence="10 11">
    <name type="scientific">Leptidea sinapis</name>
    <dbReference type="NCBI Taxonomy" id="189913"/>
    <lineage>
        <taxon>Eukaryota</taxon>
        <taxon>Metazoa</taxon>
        <taxon>Ecdysozoa</taxon>
        <taxon>Arthropoda</taxon>
        <taxon>Hexapoda</taxon>
        <taxon>Insecta</taxon>
        <taxon>Pterygota</taxon>
        <taxon>Neoptera</taxon>
        <taxon>Endopterygota</taxon>
        <taxon>Lepidoptera</taxon>
        <taxon>Glossata</taxon>
        <taxon>Ditrysia</taxon>
        <taxon>Papilionoidea</taxon>
        <taxon>Pieridae</taxon>
        <taxon>Dismorphiinae</taxon>
        <taxon>Leptidea</taxon>
    </lineage>
</organism>
<evidence type="ECO:0000259" key="9">
    <source>
        <dbReference type="PROSITE" id="PS50240"/>
    </source>
</evidence>
<accession>A0A5E4QBS7</accession>
<keyword evidence="2" id="KW-0964">Secreted</keyword>
<dbReference type="AlphaFoldDB" id="A0A5E4QBS7"/>
<dbReference type="InterPro" id="IPR018114">
    <property type="entry name" value="TRYPSIN_HIS"/>
</dbReference>
<protein>
    <recommendedName>
        <fullName evidence="9">Peptidase S1 domain-containing protein</fullName>
    </recommendedName>
</protein>
<feature type="domain" description="Peptidase S1" evidence="9">
    <location>
        <begin position="34"/>
        <end position="254"/>
    </location>
</feature>
<dbReference type="SUPFAM" id="SSF50494">
    <property type="entry name" value="Trypsin-like serine proteases"/>
    <property type="match status" value="1"/>
</dbReference>
<dbReference type="SMART" id="SM00020">
    <property type="entry name" value="Tryp_SPc"/>
    <property type="match status" value="1"/>
</dbReference>
<keyword evidence="6" id="KW-1015">Disulfide bond</keyword>
<dbReference type="InterPro" id="IPR001254">
    <property type="entry name" value="Trypsin_dom"/>
</dbReference>
<sequence>MWGRQLLLPVLLYQVVFLQDVFSYSDDDTTDNKIVGGRYISIEEVPFQAFIKTEKNVCGGVIFSKIFILTAAHCVDKVQVRVGFSQRDDSQEKYPYINGTSIVHEKYNNTDMKHPNFDYDIALIKLLKELTVDGDRIAIAKLVGSGEQLADGTKCTVSGWGAIKERFPASPYLKAAYVKKVNYNKCRKVFKKHLTPRMVCAGSFSSEPYLFTNVCRGDSGGPLFDTRTKKVEGLTSFLIHCDRNQPAYVYDKII</sequence>
<gene>
    <name evidence="10" type="ORF">LSINAPIS_LOCUS6600</name>
</gene>
<evidence type="ECO:0000256" key="6">
    <source>
        <dbReference type="ARBA" id="ARBA00023157"/>
    </source>
</evidence>
<dbReference type="Gene3D" id="2.40.10.10">
    <property type="entry name" value="Trypsin-like serine proteases"/>
    <property type="match status" value="1"/>
</dbReference>
<dbReference type="CDD" id="cd00190">
    <property type="entry name" value="Tryp_SPc"/>
    <property type="match status" value="1"/>
</dbReference>
<keyword evidence="8" id="KW-0732">Signal</keyword>
<keyword evidence="3 7" id="KW-0645">Protease</keyword>
<dbReference type="PRINTS" id="PR00722">
    <property type="entry name" value="CHYMOTRYPSIN"/>
</dbReference>
<dbReference type="Pfam" id="PF00089">
    <property type="entry name" value="Trypsin"/>
    <property type="match status" value="1"/>
</dbReference>
<dbReference type="PROSITE" id="PS00135">
    <property type="entry name" value="TRYPSIN_SER"/>
    <property type="match status" value="1"/>
</dbReference>
<comment type="subcellular location">
    <subcellularLocation>
        <location evidence="1">Secreted</location>
    </subcellularLocation>
</comment>
<evidence type="ECO:0000256" key="2">
    <source>
        <dbReference type="ARBA" id="ARBA00022525"/>
    </source>
</evidence>
<proteinExistence type="predicted"/>
<dbReference type="FunFam" id="2.40.10.10:FF:000166">
    <property type="entry name" value="Trypsin"/>
    <property type="match status" value="1"/>
</dbReference>
<evidence type="ECO:0000256" key="5">
    <source>
        <dbReference type="ARBA" id="ARBA00022825"/>
    </source>
</evidence>
<evidence type="ECO:0000256" key="4">
    <source>
        <dbReference type="ARBA" id="ARBA00022801"/>
    </source>
</evidence>
<dbReference type="GO" id="GO:0004252">
    <property type="term" value="F:serine-type endopeptidase activity"/>
    <property type="evidence" value="ECO:0007669"/>
    <property type="project" value="InterPro"/>
</dbReference>
<dbReference type="PANTHER" id="PTHR24264">
    <property type="entry name" value="TRYPSIN-RELATED"/>
    <property type="match status" value="1"/>
</dbReference>
<dbReference type="GO" id="GO:0005615">
    <property type="term" value="C:extracellular space"/>
    <property type="evidence" value="ECO:0007669"/>
    <property type="project" value="TreeGrafter"/>
</dbReference>
<dbReference type="InterPro" id="IPR033116">
    <property type="entry name" value="TRYPSIN_SER"/>
</dbReference>
<feature type="chain" id="PRO_5022843396" description="Peptidase S1 domain-containing protein" evidence="8">
    <location>
        <begin position="19"/>
        <end position="254"/>
    </location>
</feature>
<dbReference type="PROSITE" id="PS50240">
    <property type="entry name" value="TRYPSIN_DOM"/>
    <property type="match status" value="1"/>
</dbReference>
<dbReference type="PANTHER" id="PTHR24264:SF65">
    <property type="entry name" value="SRCR DOMAIN-CONTAINING PROTEIN"/>
    <property type="match status" value="1"/>
</dbReference>
<evidence type="ECO:0000256" key="8">
    <source>
        <dbReference type="SAM" id="SignalP"/>
    </source>
</evidence>
<keyword evidence="11" id="KW-1185">Reference proteome</keyword>
<dbReference type="Proteomes" id="UP000324832">
    <property type="component" value="Unassembled WGS sequence"/>
</dbReference>
<evidence type="ECO:0000313" key="11">
    <source>
        <dbReference type="Proteomes" id="UP000324832"/>
    </source>
</evidence>
<dbReference type="InterPro" id="IPR050127">
    <property type="entry name" value="Serine_Proteases_S1"/>
</dbReference>
<reference evidence="10 11" key="1">
    <citation type="submission" date="2017-07" db="EMBL/GenBank/DDBJ databases">
        <authorList>
            <person name="Talla V."/>
            <person name="Backstrom N."/>
        </authorList>
    </citation>
    <scope>NUCLEOTIDE SEQUENCE [LARGE SCALE GENOMIC DNA]</scope>
</reference>
<dbReference type="GO" id="GO:0006508">
    <property type="term" value="P:proteolysis"/>
    <property type="evidence" value="ECO:0007669"/>
    <property type="project" value="UniProtKB-KW"/>
</dbReference>
<dbReference type="EMBL" id="FZQP02002114">
    <property type="protein sequence ID" value="VVC94709.1"/>
    <property type="molecule type" value="Genomic_DNA"/>
</dbReference>
<evidence type="ECO:0000256" key="1">
    <source>
        <dbReference type="ARBA" id="ARBA00004613"/>
    </source>
</evidence>
<dbReference type="InterPro" id="IPR043504">
    <property type="entry name" value="Peptidase_S1_PA_chymotrypsin"/>
</dbReference>
<dbReference type="InterPro" id="IPR009003">
    <property type="entry name" value="Peptidase_S1_PA"/>
</dbReference>
<evidence type="ECO:0000313" key="10">
    <source>
        <dbReference type="EMBL" id="VVC94709.1"/>
    </source>
</evidence>
<evidence type="ECO:0000256" key="7">
    <source>
        <dbReference type="RuleBase" id="RU363034"/>
    </source>
</evidence>
<name>A0A5E4QBS7_9NEOP</name>
<keyword evidence="4 7" id="KW-0378">Hydrolase</keyword>
<feature type="signal peptide" evidence="8">
    <location>
        <begin position="1"/>
        <end position="18"/>
    </location>
</feature>